<feature type="transmembrane region" description="Helical" evidence="1">
    <location>
        <begin position="12"/>
        <end position="30"/>
    </location>
</feature>
<evidence type="ECO:0000313" key="3">
    <source>
        <dbReference type="Proteomes" id="UP000295680"/>
    </source>
</evidence>
<comment type="caution">
    <text evidence="2">The sequence shown here is derived from an EMBL/GenBank/DDBJ whole genome shotgun (WGS) entry which is preliminary data.</text>
</comment>
<gene>
    <name evidence="2" type="ORF">EV192_12189</name>
</gene>
<dbReference type="AlphaFoldDB" id="A0A4R2IR90"/>
<sequence length="32" mass="3680">MADRHEEPRRIWPWVLLVVLLVGIAINVALTV</sequence>
<accession>A0A4R2IR90</accession>
<keyword evidence="1" id="KW-0812">Transmembrane</keyword>
<keyword evidence="3" id="KW-1185">Reference proteome</keyword>
<keyword evidence="1" id="KW-1133">Transmembrane helix</keyword>
<reference evidence="2 3" key="1">
    <citation type="submission" date="2019-03" db="EMBL/GenBank/DDBJ databases">
        <title>Genomic Encyclopedia of Type Strains, Phase IV (KMG-IV): sequencing the most valuable type-strain genomes for metagenomic binning, comparative biology and taxonomic classification.</title>
        <authorList>
            <person name="Goeker M."/>
        </authorList>
    </citation>
    <scope>NUCLEOTIDE SEQUENCE [LARGE SCALE GENOMIC DNA]</scope>
    <source>
        <strain evidence="2 3">DSM 45934</strain>
    </source>
</reference>
<name>A0A4R2IR90_9PSEU</name>
<dbReference type="EMBL" id="SLWS01000021">
    <property type="protein sequence ID" value="TCO45325.1"/>
    <property type="molecule type" value="Genomic_DNA"/>
</dbReference>
<organism evidence="2 3">
    <name type="scientific">Actinocrispum wychmicini</name>
    <dbReference type="NCBI Taxonomy" id="1213861"/>
    <lineage>
        <taxon>Bacteria</taxon>
        <taxon>Bacillati</taxon>
        <taxon>Actinomycetota</taxon>
        <taxon>Actinomycetes</taxon>
        <taxon>Pseudonocardiales</taxon>
        <taxon>Pseudonocardiaceae</taxon>
        <taxon>Actinocrispum</taxon>
    </lineage>
</organism>
<keyword evidence="1" id="KW-0472">Membrane</keyword>
<dbReference type="Proteomes" id="UP000295680">
    <property type="component" value="Unassembled WGS sequence"/>
</dbReference>
<evidence type="ECO:0000313" key="2">
    <source>
        <dbReference type="EMBL" id="TCO45325.1"/>
    </source>
</evidence>
<protein>
    <submittedName>
        <fullName evidence="2">Uncharacterized protein</fullName>
    </submittedName>
</protein>
<evidence type="ECO:0000256" key="1">
    <source>
        <dbReference type="SAM" id="Phobius"/>
    </source>
</evidence>
<proteinExistence type="predicted"/>